<name>A0A1X3D4R0_9NEIS</name>
<evidence type="ECO:0000313" key="3">
    <source>
        <dbReference type="Proteomes" id="UP000193303"/>
    </source>
</evidence>
<sequence length="64" mass="6774">MGNPVVKIQPAAAPFPAPYRRPKRPHAPKPDLTMPTAPAPAATYTTGKPKPDLPPTAGSLLFFI</sequence>
<evidence type="ECO:0000256" key="1">
    <source>
        <dbReference type="SAM" id="MobiDB-lite"/>
    </source>
</evidence>
<accession>A0A1X3D4R0</accession>
<dbReference type="AlphaFoldDB" id="A0A1X3D4R0"/>
<organism evidence="2 3">
    <name type="scientific">Neisseria dumasiana</name>
    <dbReference type="NCBI Taxonomy" id="1931275"/>
    <lineage>
        <taxon>Bacteria</taxon>
        <taxon>Pseudomonadati</taxon>
        <taxon>Pseudomonadota</taxon>
        <taxon>Betaproteobacteria</taxon>
        <taxon>Neisseriales</taxon>
        <taxon>Neisseriaceae</taxon>
        <taxon>Neisseria</taxon>
    </lineage>
</organism>
<feature type="compositionally biased region" description="Low complexity" evidence="1">
    <location>
        <begin position="33"/>
        <end position="48"/>
    </location>
</feature>
<comment type="caution">
    <text evidence="2">The sequence shown here is derived from an EMBL/GenBank/DDBJ whole genome shotgun (WGS) entry which is preliminary data.</text>
</comment>
<evidence type="ECO:0000313" key="2">
    <source>
        <dbReference type="EMBL" id="OSI14919.1"/>
    </source>
</evidence>
<proteinExistence type="predicted"/>
<reference evidence="3" key="1">
    <citation type="submission" date="2017-01" db="EMBL/GenBank/DDBJ databases">
        <authorList>
            <person name="Mah S.A."/>
            <person name="Swanson W.J."/>
            <person name="Moy G.W."/>
            <person name="Vacquier V.D."/>
        </authorList>
    </citation>
    <scope>NUCLEOTIDE SEQUENCE [LARGE SCALE GENOMIC DNA]</scope>
    <source>
        <strain evidence="3">124861</strain>
    </source>
</reference>
<protein>
    <submittedName>
        <fullName evidence="2">Uncharacterized protein</fullName>
    </submittedName>
</protein>
<dbReference type="EMBL" id="MTAB01000053">
    <property type="protein sequence ID" value="OSI14919.1"/>
    <property type="molecule type" value="Genomic_DNA"/>
</dbReference>
<dbReference type="Proteomes" id="UP000193303">
    <property type="component" value="Unassembled WGS sequence"/>
</dbReference>
<gene>
    <name evidence="2" type="ORF">BV912_12250</name>
</gene>
<dbReference type="RefSeq" id="WP_085360875.1">
    <property type="nucleotide sequence ID" value="NZ_MTAB01000053.1"/>
</dbReference>
<feature type="region of interest" description="Disordered" evidence="1">
    <location>
        <begin position="1"/>
        <end position="53"/>
    </location>
</feature>